<evidence type="ECO:0000256" key="3">
    <source>
        <dbReference type="ARBA" id="ARBA00004632"/>
    </source>
</evidence>
<dbReference type="Proteomes" id="UP000198923">
    <property type="component" value="Unassembled WGS sequence"/>
</dbReference>
<dbReference type="GO" id="GO:0005737">
    <property type="term" value="C:cytoplasm"/>
    <property type="evidence" value="ECO:0007669"/>
    <property type="project" value="UniProtKB-SubCell"/>
</dbReference>
<evidence type="ECO:0000313" key="27">
    <source>
        <dbReference type="Proteomes" id="UP000198923"/>
    </source>
</evidence>
<organism evidence="26 27">
    <name type="scientific">Sinosporangium album</name>
    <dbReference type="NCBI Taxonomy" id="504805"/>
    <lineage>
        <taxon>Bacteria</taxon>
        <taxon>Bacillati</taxon>
        <taxon>Actinomycetota</taxon>
        <taxon>Actinomycetes</taxon>
        <taxon>Streptosporangiales</taxon>
        <taxon>Streptosporangiaceae</taxon>
        <taxon>Sinosporangium</taxon>
    </lineage>
</organism>
<evidence type="ECO:0000256" key="1">
    <source>
        <dbReference type="ARBA" id="ARBA00004170"/>
    </source>
</evidence>
<comment type="catalytic activity">
    <reaction evidence="22">
        <text>dodecanoyl-CoA + H2O = dodecanoate + CoA + H(+)</text>
        <dbReference type="Rhea" id="RHEA:30135"/>
        <dbReference type="ChEBI" id="CHEBI:15377"/>
        <dbReference type="ChEBI" id="CHEBI:15378"/>
        <dbReference type="ChEBI" id="CHEBI:18262"/>
        <dbReference type="ChEBI" id="CHEBI:57287"/>
        <dbReference type="ChEBI" id="CHEBI:57375"/>
    </reaction>
    <physiologicalReaction direction="left-to-right" evidence="22">
        <dbReference type="Rhea" id="RHEA:30136"/>
    </physiologicalReaction>
</comment>
<evidence type="ECO:0000259" key="25">
    <source>
        <dbReference type="Pfam" id="PF03061"/>
    </source>
</evidence>
<keyword evidence="12" id="KW-0966">Cell projection</keyword>
<sequence length="285" mass="30437">MQRLRYPKPRFLRSFRLTSPQIGPLKNLPSTPATGYRMAFGRTCSKVERMTLDLDLAGAAPTPEGNARISVLAALAQRTRDLVDAVALTDVPESEIEAVTAEVTALTERLRAAMRDAPLSFRLSEDGVLTHPGNAVIGTANPHALPLVIEATPERTVRADIRFRPTHEGPPGAVHGGVTAMVLDQLLGEAVVVGHYPAMTGTLSIRYRRPVPYGSDLVGSAEYTHSEGRKSWVEGRIALPDGTPLVEATGLFITPAAWLDLAPPEQAAEQAADTNTGLPAQNGSV</sequence>
<comment type="catalytic activity">
    <reaction evidence="20">
        <text>hexadecanoyl-CoA + H2O = hexadecanoate + CoA + H(+)</text>
        <dbReference type="Rhea" id="RHEA:16645"/>
        <dbReference type="ChEBI" id="CHEBI:7896"/>
        <dbReference type="ChEBI" id="CHEBI:15377"/>
        <dbReference type="ChEBI" id="CHEBI:15378"/>
        <dbReference type="ChEBI" id="CHEBI:57287"/>
        <dbReference type="ChEBI" id="CHEBI:57379"/>
        <dbReference type="EC" id="3.1.2.2"/>
    </reaction>
    <physiologicalReaction direction="left-to-right" evidence="20">
        <dbReference type="Rhea" id="RHEA:16646"/>
    </physiologicalReaction>
</comment>
<dbReference type="CDD" id="cd03443">
    <property type="entry name" value="PaaI_thioesterase"/>
    <property type="match status" value="1"/>
</dbReference>
<keyword evidence="8" id="KW-0276">Fatty acid metabolism</keyword>
<accession>A0A1G7RTN0</accession>
<dbReference type="GO" id="GO:0016787">
    <property type="term" value="F:hydrolase activity"/>
    <property type="evidence" value="ECO:0007669"/>
    <property type="project" value="UniProtKB-KW"/>
</dbReference>
<proteinExistence type="inferred from homology"/>
<keyword evidence="10" id="KW-0443">Lipid metabolism</keyword>
<evidence type="ECO:0000256" key="19">
    <source>
        <dbReference type="ARBA" id="ARBA00047588"/>
    </source>
</evidence>
<keyword evidence="9" id="KW-0809">Transit peptide</keyword>
<dbReference type="InterPro" id="IPR029069">
    <property type="entry name" value="HotDog_dom_sf"/>
</dbReference>
<comment type="catalytic activity">
    <reaction evidence="21">
        <text>decanoyl-CoA + H2O = decanoate + CoA + H(+)</text>
        <dbReference type="Rhea" id="RHEA:40059"/>
        <dbReference type="ChEBI" id="CHEBI:15377"/>
        <dbReference type="ChEBI" id="CHEBI:15378"/>
        <dbReference type="ChEBI" id="CHEBI:27689"/>
        <dbReference type="ChEBI" id="CHEBI:57287"/>
        <dbReference type="ChEBI" id="CHEBI:61430"/>
    </reaction>
    <physiologicalReaction direction="left-to-right" evidence="21">
        <dbReference type="Rhea" id="RHEA:40060"/>
    </physiologicalReaction>
</comment>
<evidence type="ECO:0000256" key="7">
    <source>
        <dbReference type="ARBA" id="ARBA00022801"/>
    </source>
</evidence>
<evidence type="ECO:0000256" key="17">
    <source>
        <dbReference type="ARBA" id="ARBA00040123"/>
    </source>
</evidence>
<dbReference type="InterPro" id="IPR006683">
    <property type="entry name" value="Thioestr_dom"/>
</dbReference>
<name>A0A1G7RTN0_9ACTN</name>
<feature type="domain" description="Thioesterase" evidence="25">
    <location>
        <begin position="172"/>
        <end position="237"/>
    </location>
</feature>
<protein>
    <recommendedName>
        <fullName evidence="17">Acyl-coenzyme A thioesterase THEM4</fullName>
        <ecNumber evidence="16">3.1.2.2</ecNumber>
    </recommendedName>
    <alternativeName>
        <fullName evidence="18">Thioesterase superfamily member 4</fullName>
    </alternativeName>
</protein>
<evidence type="ECO:0000256" key="2">
    <source>
        <dbReference type="ARBA" id="ARBA00004496"/>
    </source>
</evidence>
<evidence type="ECO:0000256" key="9">
    <source>
        <dbReference type="ARBA" id="ARBA00022946"/>
    </source>
</evidence>
<evidence type="ECO:0000256" key="14">
    <source>
        <dbReference type="ARBA" id="ARBA00037002"/>
    </source>
</evidence>
<dbReference type="EC" id="3.1.2.2" evidence="16"/>
<feature type="compositionally biased region" description="Polar residues" evidence="24">
    <location>
        <begin position="273"/>
        <end position="285"/>
    </location>
</feature>
<dbReference type="AlphaFoldDB" id="A0A1G7RTN0"/>
<comment type="catalytic activity">
    <reaction evidence="19">
        <text>octanoyl-CoA + H2O = octanoate + CoA + H(+)</text>
        <dbReference type="Rhea" id="RHEA:30143"/>
        <dbReference type="ChEBI" id="CHEBI:15377"/>
        <dbReference type="ChEBI" id="CHEBI:15378"/>
        <dbReference type="ChEBI" id="CHEBI:25646"/>
        <dbReference type="ChEBI" id="CHEBI:57287"/>
        <dbReference type="ChEBI" id="CHEBI:57386"/>
    </reaction>
    <physiologicalReaction direction="left-to-right" evidence="19">
        <dbReference type="Rhea" id="RHEA:30144"/>
    </physiologicalReaction>
</comment>
<evidence type="ECO:0000256" key="10">
    <source>
        <dbReference type="ARBA" id="ARBA00023098"/>
    </source>
</evidence>
<comment type="catalytic activity">
    <reaction evidence="14">
        <text>(9Z)-octadecenoyl-CoA + H2O = (9Z)-octadecenoate + CoA + H(+)</text>
        <dbReference type="Rhea" id="RHEA:40139"/>
        <dbReference type="ChEBI" id="CHEBI:15377"/>
        <dbReference type="ChEBI" id="CHEBI:15378"/>
        <dbReference type="ChEBI" id="CHEBI:30823"/>
        <dbReference type="ChEBI" id="CHEBI:57287"/>
        <dbReference type="ChEBI" id="CHEBI:57387"/>
    </reaction>
    <physiologicalReaction direction="left-to-right" evidence="14">
        <dbReference type="Rhea" id="RHEA:40140"/>
    </physiologicalReaction>
</comment>
<evidence type="ECO:0000256" key="16">
    <source>
        <dbReference type="ARBA" id="ARBA00038848"/>
    </source>
</evidence>
<evidence type="ECO:0000256" key="5">
    <source>
        <dbReference type="ARBA" id="ARBA00022490"/>
    </source>
</evidence>
<reference evidence="26 27" key="1">
    <citation type="submission" date="2016-10" db="EMBL/GenBank/DDBJ databases">
        <authorList>
            <person name="de Groot N.N."/>
        </authorList>
    </citation>
    <scope>NUCLEOTIDE SEQUENCE [LARGE SCALE GENOMIC DNA]</scope>
    <source>
        <strain evidence="26 27">CPCC 201354</strain>
    </source>
</reference>
<dbReference type="STRING" id="504805.SAMN05421505_10238"/>
<comment type="catalytic activity">
    <reaction evidence="13">
        <text>(5Z,8Z,11Z,14Z)-eicosatetraenoyl-CoA + H2O = (5Z,8Z,11Z,14Z)-eicosatetraenoate + CoA + H(+)</text>
        <dbReference type="Rhea" id="RHEA:40151"/>
        <dbReference type="ChEBI" id="CHEBI:15377"/>
        <dbReference type="ChEBI" id="CHEBI:15378"/>
        <dbReference type="ChEBI" id="CHEBI:32395"/>
        <dbReference type="ChEBI" id="CHEBI:57287"/>
        <dbReference type="ChEBI" id="CHEBI:57368"/>
    </reaction>
    <physiologicalReaction direction="left-to-right" evidence="13">
        <dbReference type="Rhea" id="RHEA:40152"/>
    </physiologicalReaction>
</comment>
<evidence type="ECO:0000256" key="20">
    <source>
        <dbReference type="ARBA" id="ARBA00047734"/>
    </source>
</evidence>
<comment type="subcellular location">
    <subcellularLocation>
        <location evidence="3">Cell projection</location>
        <location evidence="3">Ruffle membrane</location>
    </subcellularLocation>
    <subcellularLocation>
        <location evidence="2">Cytoplasm</location>
    </subcellularLocation>
    <subcellularLocation>
        <location evidence="1">Membrane</location>
        <topology evidence="1">Peripheral membrane protein</topology>
    </subcellularLocation>
</comment>
<keyword evidence="11" id="KW-0472">Membrane</keyword>
<dbReference type="PANTHER" id="PTHR12418:SF19">
    <property type="entry name" value="ACYL-COENZYME A THIOESTERASE THEM4"/>
    <property type="match status" value="1"/>
</dbReference>
<evidence type="ECO:0000313" key="26">
    <source>
        <dbReference type="EMBL" id="SDG14092.1"/>
    </source>
</evidence>
<feature type="region of interest" description="Disordered" evidence="24">
    <location>
        <begin position="266"/>
        <end position="285"/>
    </location>
</feature>
<keyword evidence="4" id="KW-1003">Cell membrane</keyword>
<evidence type="ECO:0000256" key="12">
    <source>
        <dbReference type="ARBA" id="ARBA00023273"/>
    </source>
</evidence>
<dbReference type="InterPro" id="IPR052365">
    <property type="entry name" value="THEM4/THEM5_acyl-CoA_thioest"/>
</dbReference>
<evidence type="ECO:0000256" key="8">
    <source>
        <dbReference type="ARBA" id="ARBA00022832"/>
    </source>
</evidence>
<keyword evidence="27" id="KW-1185">Reference proteome</keyword>
<evidence type="ECO:0000256" key="11">
    <source>
        <dbReference type="ARBA" id="ARBA00023136"/>
    </source>
</evidence>
<keyword evidence="7" id="KW-0378">Hydrolase</keyword>
<dbReference type="PANTHER" id="PTHR12418">
    <property type="entry name" value="ACYL-COENZYME A THIOESTERASE THEM4"/>
    <property type="match status" value="1"/>
</dbReference>
<dbReference type="GO" id="GO:0016020">
    <property type="term" value="C:membrane"/>
    <property type="evidence" value="ECO:0007669"/>
    <property type="project" value="UniProtKB-SubCell"/>
</dbReference>
<dbReference type="GO" id="GO:0006631">
    <property type="term" value="P:fatty acid metabolic process"/>
    <property type="evidence" value="ECO:0007669"/>
    <property type="project" value="UniProtKB-KW"/>
</dbReference>
<evidence type="ECO:0000256" key="6">
    <source>
        <dbReference type="ARBA" id="ARBA00022703"/>
    </source>
</evidence>
<gene>
    <name evidence="26" type="ORF">SAMN05421505_10238</name>
</gene>
<evidence type="ECO:0000256" key="24">
    <source>
        <dbReference type="SAM" id="MobiDB-lite"/>
    </source>
</evidence>
<evidence type="ECO:0000256" key="13">
    <source>
        <dbReference type="ARBA" id="ARBA00035852"/>
    </source>
</evidence>
<dbReference type="SUPFAM" id="SSF54637">
    <property type="entry name" value="Thioesterase/thiol ester dehydrase-isomerase"/>
    <property type="match status" value="1"/>
</dbReference>
<dbReference type="Gene3D" id="3.10.129.10">
    <property type="entry name" value="Hotdog Thioesterase"/>
    <property type="match status" value="1"/>
</dbReference>
<evidence type="ECO:0000256" key="4">
    <source>
        <dbReference type="ARBA" id="ARBA00022475"/>
    </source>
</evidence>
<dbReference type="Pfam" id="PF03061">
    <property type="entry name" value="4HBT"/>
    <property type="match status" value="1"/>
</dbReference>
<keyword evidence="5" id="KW-0963">Cytoplasm</keyword>
<comment type="catalytic activity">
    <reaction evidence="23">
        <text>tetradecanoyl-CoA + H2O = tetradecanoate + CoA + H(+)</text>
        <dbReference type="Rhea" id="RHEA:40119"/>
        <dbReference type="ChEBI" id="CHEBI:15377"/>
        <dbReference type="ChEBI" id="CHEBI:15378"/>
        <dbReference type="ChEBI" id="CHEBI:30807"/>
        <dbReference type="ChEBI" id="CHEBI:57287"/>
        <dbReference type="ChEBI" id="CHEBI:57385"/>
    </reaction>
    <physiologicalReaction direction="left-to-right" evidence="23">
        <dbReference type="Rhea" id="RHEA:40120"/>
    </physiologicalReaction>
</comment>
<evidence type="ECO:0000256" key="21">
    <source>
        <dbReference type="ARBA" id="ARBA00047969"/>
    </source>
</evidence>
<evidence type="ECO:0000256" key="23">
    <source>
        <dbReference type="ARBA" id="ARBA00048180"/>
    </source>
</evidence>
<dbReference type="EMBL" id="FNCN01000002">
    <property type="protein sequence ID" value="SDG14092.1"/>
    <property type="molecule type" value="Genomic_DNA"/>
</dbReference>
<comment type="similarity">
    <text evidence="15">Belongs to the THEM4/THEM5 thioesterase family.</text>
</comment>
<evidence type="ECO:0000256" key="18">
    <source>
        <dbReference type="ARBA" id="ARBA00043210"/>
    </source>
</evidence>
<evidence type="ECO:0000256" key="15">
    <source>
        <dbReference type="ARBA" id="ARBA00038456"/>
    </source>
</evidence>
<keyword evidence="6" id="KW-0053">Apoptosis</keyword>
<evidence type="ECO:0000256" key="22">
    <source>
        <dbReference type="ARBA" id="ARBA00048074"/>
    </source>
</evidence>